<feature type="domain" description="Glycosyl hydrolase family 30 beta sandwich" evidence="1">
    <location>
        <begin position="3"/>
        <end position="40"/>
    </location>
</feature>
<dbReference type="Pfam" id="PF17189">
    <property type="entry name" value="Glyco_hydro_30C"/>
    <property type="match status" value="1"/>
</dbReference>
<accession>A0A2V4C5Q8</accession>
<dbReference type="Proteomes" id="UP000247903">
    <property type="component" value="Unassembled WGS sequence"/>
</dbReference>
<comment type="caution">
    <text evidence="2">The sequence shown here is derived from an EMBL/GenBank/DDBJ whole genome shotgun (WGS) entry which is preliminary data.</text>
</comment>
<dbReference type="InterPro" id="IPR033452">
    <property type="entry name" value="GH30_C"/>
</dbReference>
<evidence type="ECO:0000313" key="3">
    <source>
        <dbReference type="Proteomes" id="UP000247903"/>
    </source>
</evidence>
<protein>
    <recommendedName>
        <fullName evidence="1">Glycosyl hydrolase family 30 beta sandwich domain-containing protein</fullName>
    </recommendedName>
</protein>
<sequence>MNKTVATIVMNKTDKEIAYNLTLDSEKTAVKIPSHVIQTLVY</sequence>
<dbReference type="EMBL" id="QJHK01000004">
    <property type="protein sequence ID" value="PXY41534.1"/>
    <property type="molecule type" value="Genomic_DNA"/>
</dbReference>
<name>A0A2V4C5Q8_9FLAO</name>
<evidence type="ECO:0000259" key="1">
    <source>
        <dbReference type="Pfam" id="PF17189"/>
    </source>
</evidence>
<dbReference type="AlphaFoldDB" id="A0A2V4C5Q8"/>
<evidence type="ECO:0000313" key="2">
    <source>
        <dbReference type="EMBL" id="PXY41534.1"/>
    </source>
</evidence>
<organism evidence="2 3">
    <name type="scientific">Flavobacterium cheongpyeongense</name>
    <dbReference type="NCBI Taxonomy" id="2212651"/>
    <lineage>
        <taxon>Bacteria</taxon>
        <taxon>Pseudomonadati</taxon>
        <taxon>Bacteroidota</taxon>
        <taxon>Flavobacteriia</taxon>
        <taxon>Flavobacteriales</taxon>
        <taxon>Flavobacteriaceae</taxon>
        <taxon>Flavobacterium</taxon>
    </lineage>
</organism>
<dbReference type="OrthoDB" id="9806701at2"/>
<reference evidence="2 3" key="1">
    <citation type="submission" date="2018-05" db="EMBL/GenBank/DDBJ databases">
        <title>Flavobacterium sp. strain IMCC34759, incomplete genome.</title>
        <authorList>
            <person name="Joung Y."/>
            <person name="Cho J."/>
        </authorList>
    </citation>
    <scope>NUCLEOTIDE SEQUENCE [LARGE SCALE GENOMIC DNA]</scope>
    <source>
        <strain evidence="2 3">IMCC34759</strain>
    </source>
</reference>
<gene>
    <name evidence="2" type="ORF">DMB65_06150</name>
</gene>
<proteinExistence type="predicted"/>
<keyword evidence="3" id="KW-1185">Reference proteome</keyword>